<reference evidence="2" key="1">
    <citation type="submission" date="2020-03" db="EMBL/GenBank/DDBJ databases">
        <title>The deep terrestrial virosphere.</title>
        <authorList>
            <person name="Holmfeldt K."/>
            <person name="Nilsson E."/>
            <person name="Simone D."/>
            <person name="Lopez-Fernandez M."/>
            <person name="Wu X."/>
            <person name="de Brujin I."/>
            <person name="Lundin D."/>
            <person name="Andersson A."/>
            <person name="Bertilsson S."/>
            <person name="Dopson M."/>
        </authorList>
    </citation>
    <scope>NUCLEOTIDE SEQUENCE</scope>
    <source>
        <strain evidence="2">MM415B01320</strain>
    </source>
</reference>
<dbReference type="EMBL" id="MT141362">
    <property type="protein sequence ID" value="QJA59261.1"/>
    <property type="molecule type" value="Genomic_DNA"/>
</dbReference>
<feature type="region of interest" description="Disordered" evidence="1">
    <location>
        <begin position="101"/>
        <end position="138"/>
    </location>
</feature>
<name>A0A6M3IPL5_9ZZZZ</name>
<proteinExistence type="predicted"/>
<protein>
    <submittedName>
        <fullName evidence="2">Uncharacterized protein</fullName>
    </submittedName>
</protein>
<gene>
    <name evidence="2" type="ORF">MM415B01320_0012</name>
</gene>
<evidence type="ECO:0000313" key="2">
    <source>
        <dbReference type="EMBL" id="QJA59261.1"/>
    </source>
</evidence>
<sequence>MNKYELAIAWGDKGDKYILKFLNDGWEPFHYVNGSFFFRRLVDVGEGEHITDVRDRPLLCMKTKIPCQIDDEARLSELNDLVQENTEFDVLERERKEQSRLEAAMSYSDDSDGTVDDHTSVWGRMGGPDCRTMPVKTG</sequence>
<dbReference type="AlphaFoldDB" id="A0A6M3IPL5"/>
<accession>A0A6M3IPL5</accession>
<evidence type="ECO:0000256" key="1">
    <source>
        <dbReference type="SAM" id="MobiDB-lite"/>
    </source>
</evidence>
<organism evidence="2">
    <name type="scientific">viral metagenome</name>
    <dbReference type="NCBI Taxonomy" id="1070528"/>
    <lineage>
        <taxon>unclassified sequences</taxon>
        <taxon>metagenomes</taxon>
        <taxon>organismal metagenomes</taxon>
    </lineage>
</organism>